<dbReference type="AlphaFoldDB" id="A0A6J7QVZ0"/>
<dbReference type="EMBL" id="CAFBPR010000061">
    <property type="protein sequence ID" value="CAB5021036.1"/>
    <property type="molecule type" value="Genomic_DNA"/>
</dbReference>
<reference evidence="1" key="1">
    <citation type="submission" date="2020-05" db="EMBL/GenBank/DDBJ databases">
        <authorList>
            <person name="Chiriac C."/>
            <person name="Salcher M."/>
            <person name="Ghai R."/>
            <person name="Kavagutti S V."/>
        </authorList>
    </citation>
    <scope>NUCLEOTIDE SEQUENCE</scope>
</reference>
<protein>
    <submittedName>
        <fullName evidence="1">Unannotated protein</fullName>
    </submittedName>
</protein>
<evidence type="ECO:0000313" key="1">
    <source>
        <dbReference type="EMBL" id="CAB5021036.1"/>
    </source>
</evidence>
<gene>
    <name evidence="1" type="ORF">UFOPK4125_00449</name>
</gene>
<name>A0A6J7QVZ0_9ZZZZ</name>
<accession>A0A6J7QVZ0</accession>
<proteinExistence type="predicted"/>
<organism evidence="1">
    <name type="scientific">freshwater metagenome</name>
    <dbReference type="NCBI Taxonomy" id="449393"/>
    <lineage>
        <taxon>unclassified sequences</taxon>
        <taxon>metagenomes</taxon>
        <taxon>ecological metagenomes</taxon>
    </lineage>
</organism>
<sequence>MDSLSVPANSKKVGNISSITGAVASIRSVIPVICVMYSGIGVKGFTNDSKWPRYSPDLTFTAPISVIAAPFFGEAPVVSRSTITNVTC</sequence>